<reference evidence="3" key="1">
    <citation type="submission" date="2018-11" db="EMBL/GenBank/DDBJ databases">
        <authorList>
            <consortium name="Pathogen Informatics"/>
        </authorList>
    </citation>
    <scope>NUCLEOTIDE SEQUENCE</scope>
</reference>
<sequence length="279" mass="29632">MMPCANGMLTSRRLIWAVVSLSLASFGTGLAADASEGSHWPAHLSAWLTSPSSGPAGRQLESAAVRASPLQPLSAAASRASSQPGLERVHDSDLRPRRRHVMTQSAADAAVERRWARVPTTVLHHSDLDREQADAEAVSVEPTASTAPSSPSHSASSSSSSSPSSTVSSSSASASSLPPASRSTSSGYSLLSGGASRPEPLIVYRGFSTPLLYAHLPIQERVRKGALCRVEVEENQPLKSTVGHLEPKVDLPVFVCLCVTLATWDQMFPFLESWIKVKR</sequence>
<feature type="region of interest" description="Disordered" evidence="1">
    <location>
        <begin position="125"/>
        <end position="193"/>
    </location>
</feature>
<evidence type="ECO:0000256" key="1">
    <source>
        <dbReference type="SAM" id="MobiDB-lite"/>
    </source>
</evidence>
<evidence type="ECO:0000256" key="2">
    <source>
        <dbReference type="SAM" id="SignalP"/>
    </source>
</evidence>
<feature type="region of interest" description="Disordered" evidence="1">
    <location>
        <begin position="50"/>
        <end position="69"/>
    </location>
</feature>
<keyword evidence="2" id="KW-0732">Signal</keyword>
<dbReference type="OrthoDB" id="10618304at2759"/>
<feature type="region of interest" description="Disordered" evidence="1">
    <location>
        <begin position="75"/>
        <end position="110"/>
    </location>
</feature>
<dbReference type="Proteomes" id="UP000784294">
    <property type="component" value="Unassembled WGS sequence"/>
</dbReference>
<feature type="signal peptide" evidence="2">
    <location>
        <begin position="1"/>
        <end position="31"/>
    </location>
</feature>
<dbReference type="AlphaFoldDB" id="A0A448X5N2"/>
<comment type="caution">
    <text evidence="3">The sequence shown here is derived from an EMBL/GenBank/DDBJ whole genome shotgun (WGS) entry which is preliminary data.</text>
</comment>
<feature type="chain" id="PRO_5019239746" evidence="2">
    <location>
        <begin position="32"/>
        <end position="279"/>
    </location>
</feature>
<name>A0A448X5N2_9PLAT</name>
<keyword evidence="4" id="KW-1185">Reference proteome</keyword>
<evidence type="ECO:0000313" key="4">
    <source>
        <dbReference type="Proteomes" id="UP000784294"/>
    </source>
</evidence>
<dbReference type="EMBL" id="CAAALY010097796">
    <property type="protein sequence ID" value="VEL28784.1"/>
    <property type="molecule type" value="Genomic_DNA"/>
</dbReference>
<protein>
    <submittedName>
        <fullName evidence="3">Uncharacterized protein</fullName>
    </submittedName>
</protein>
<gene>
    <name evidence="3" type="ORF">PXEA_LOCUS22224</name>
</gene>
<organism evidence="3 4">
    <name type="scientific">Protopolystoma xenopodis</name>
    <dbReference type="NCBI Taxonomy" id="117903"/>
    <lineage>
        <taxon>Eukaryota</taxon>
        <taxon>Metazoa</taxon>
        <taxon>Spiralia</taxon>
        <taxon>Lophotrochozoa</taxon>
        <taxon>Platyhelminthes</taxon>
        <taxon>Monogenea</taxon>
        <taxon>Polyopisthocotylea</taxon>
        <taxon>Polystomatidea</taxon>
        <taxon>Polystomatidae</taxon>
        <taxon>Protopolystoma</taxon>
    </lineage>
</organism>
<feature type="compositionally biased region" description="Low complexity" evidence="1">
    <location>
        <begin position="142"/>
        <end position="193"/>
    </location>
</feature>
<proteinExistence type="predicted"/>
<evidence type="ECO:0000313" key="3">
    <source>
        <dbReference type="EMBL" id="VEL28784.1"/>
    </source>
</evidence>
<accession>A0A448X5N2</accession>